<gene>
    <name evidence="2" type="ORF">TWF696_007394</name>
</gene>
<evidence type="ECO:0000256" key="1">
    <source>
        <dbReference type="SAM" id="MobiDB-lite"/>
    </source>
</evidence>
<feature type="compositionally biased region" description="Polar residues" evidence="1">
    <location>
        <begin position="16"/>
        <end position="27"/>
    </location>
</feature>
<protein>
    <submittedName>
        <fullName evidence="2">Uncharacterized protein</fullName>
    </submittedName>
</protein>
<dbReference type="EMBL" id="JAVHNQ010000005">
    <property type="protein sequence ID" value="KAK6347324.1"/>
    <property type="molecule type" value="Genomic_DNA"/>
</dbReference>
<feature type="compositionally biased region" description="Low complexity" evidence="1">
    <location>
        <begin position="89"/>
        <end position="98"/>
    </location>
</feature>
<reference evidence="2 3" key="1">
    <citation type="submission" date="2019-10" db="EMBL/GenBank/DDBJ databases">
        <authorList>
            <person name="Palmer J.M."/>
        </authorList>
    </citation>
    <scope>NUCLEOTIDE SEQUENCE [LARGE SCALE GENOMIC DNA]</scope>
    <source>
        <strain evidence="2 3">TWF696</strain>
    </source>
</reference>
<sequence>MSSRTTATPDPEPQDDPNNWDNGTFTGDDTYPVFPNGRYISKFYLVNALDSGITHLDTDLYNECYLPYNPLSYIPGSSKEKRQQDDSGTTTASASRPSRTPRPDYQFDTAPCRRAAAINSNCYLQNTNGTFSGLQKYNSSFDEQQKCFCELYPYWDSISGCNECFRQHGGIEGFHWFPASYMSAVSSTYCNANPITTAFYPFVSEWAKTDPVANVGSSTASDILGTETAASLYWTYATAIGAASTSKPNAGIKAASINSLTTCLSVLTAVTLTTLLSF</sequence>
<evidence type="ECO:0000313" key="3">
    <source>
        <dbReference type="Proteomes" id="UP001375240"/>
    </source>
</evidence>
<organism evidence="2 3">
    <name type="scientific">Orbilia brochopaga</name>
    <dbReference type="NCBI Taxonomy" id="3140254"/>
    <lineage>
        <taxon>Eukaryota</taxon>
        <taxon>Fungi</taxon>
        <taxon>Dikarya</taxon>
        <taxon>Ascomycota</taxon>
        <taxon>Pezizomycotina</taxon>
        <taxon>Orbiliomycetes</taxon>
        <taxon>Orbiliales</taxon>
        <taxon>Orbiliaceae</taxon>
        <taxon>Orbilia</taxon>
    </lineage>
</organism>
<evidence type="ECO:0000313" key="2">
    <source>
        <dbReference type="EMBL" id="KAK6347324.1"/>
    </source>
</evidence>
<dbReference type="AlphaFoldDB" id="A0AAV9UVE2"/>
<name>A0AAV9UVE2_9PEZI</name>
<keyword evidence="3" id="KW-1185">Reference proteome</keyword>
<feature type="region of interest" description="Disordered" evidence="1">
    <location>
        <begin position="75"/>
        <end position="106"/>
    </location>
</feature>
<accession>A0AAV9UVE2</accession>
<comment type="caution">
    <text evidence="2">The sequence shown here is derived from an EMBL/GenBank/DDBJ whole genome shotgun (WGS) entry which is preliminary data.</text>
</comment>
<feature type="region of interest" description="Disordered" evidence="1">
    <location>
        <begin position="1"/>
        <end position="27"/>
    </location>
</feature>
<dbReference type="Proteomes" id="UP001375240">
    <property type="component" value="Unassembled WGS sequence"/>
</dbReference>
<proteinExistence type="predicted"/>